<evidence type="ECO:0000313" key="1">
    <source>
        <dbReference type="EMBL" id="QNS40148.1"/>
    </source>
</evidence>
<dbReference type="Pfam" id="PF04404">
    <property type="entry name" value="ERF"/>
    <property type="match status" value="1"/>
</dbReference>
<gene>
    <name evidence="1" type="ORF">H0S70_06965</name>
</gene>
<dbReference type="KEGG" id="cmaq:H0S70_06965"/>
<name>A0A7H1DT40_9FLAO</name>
<dbReference type="InterPro" id="IPR007499">
    <property type="entry name" value="ERF_bacteria_virus"/>
</dbReference>
<protein>
    <submittedName>
        <fullName evidence="1">ERF family protein</fullName>
    </submittedName>
</protein>
<accession>A0A7H1DT40</accession>
<organism evidence="1 2">
    <name type="scientific">Chryseobacterium manosquense</name>
    <dbReference type="NCBI Taxonomy" id="2754694"/>
    <lineage>
        <taxon>Bacteria</taxon>
        <taxon>Pseudomonadati</taxon>
        <taxon>Bacteroidota</taxon>
        <taxon>Flavobacteriia</taxon>
        <taxon>Flavobacteriales</taxon>
        <taxon>Weeksellaceae</taxon>
        <taxon>Chryseobacterium group</taxon>
        <taxon>Chryseobacterium</taxon>
    </lineage>
</organism>
<dbReference type="EMBL" id="CP060203">
    <property type="protein sequence ID" value="QNS40148.1"/>
    <property type="molecule type" value="Genomic_DNA"/>
</dbReference>
<dbReference type="Proteomes" id="UP000516438">
    <property type="component" value="Chromosome"/>
</dbReference>
<dbReference type="AlphaFoldDB" id="A0A7H1DT40"/>
<reference evidence="1 2" key="1">
    <citation type="submission" date="2020-07" db="EMBL/GenBank/DDBJ databases">
        <title>Complete genome and description of Chryseobacterium manosquense strain Marseille-Q2069 sp. nov.</title>
        <authorList>
            <person name="Boxberger M."/>
        </authorList>
    </citation>
    <scope>NUCLEOTIDE SEQUENCE [LARGE SCALE GENOMIC DNA]</scope>
    <source>
        <strain evidence="1 2">Marseille-Q2069</strain>
    </source>
</reference>
<evidence type="ECO:0000313" key="2">
    <source>
        <dbReference type="Proteomes" id="UP000516438"/>
    </source>
</evidence>
<proteinExistence type="predicted"/>
<keyword evidence="2" id="KW-1185">Reference proteome</keyword>
<dbReference type="RefSeq" id="WP_188320273.1">
    <property type="nucleotide sequence ID" value="NZ_CP060203.1"/>
</dbReference>
<sequence length="165" mass="18826">MKNLFKALAAFQQEVPILHKDTSGYSYTYTDLPEILRTINPLLKKHGLGFTQPLNGNELKTILFHFESGESIDSSVVIPEDSMKGMNKYQSLGSGITYMRRYALSSILGLVTDKDMDASTIEDKLSRIDNLNDMNRLYKGLSKEQQDSFAKFFTKRKEELTEKIK</sequence>